<dbReference type="GeneID" id="94841944"/>
<dbReference type="GO" id="GO:0016301">
    <property type="term" value="F:kinase activity"/>
    <property type="evidence" value="ECO:0007669"/>
    <property type="project" value="UniProtKB-KW"/>
</dbReference>
<evidence type="ECO:0000313" key="17">
    <source>
        <dbReference type="Proteomes" id="UP000179807"/>
    </source>
</evidence>
<dbReference type="Gene3D" id="3.90.228.20">
    <property type="match status" value="1"/>
</dbReference>
<evidence type="ECO:0000256" key="1">
    <source>
        <dbReference type="ARBA" id="ARBA00001936"/>
    </source>
</evidence>
<comment type="subunit">
    <text evidence="4">Monomer.</text>
</comment>
<dbReference type="SUPFAM" id="SSF53795">
    <property type="entry name" value="PEP carboxykinase-like"/>
    <property type="match status" value="1"/>
</dbReference>
<evidence type="ECO:0000313" key="16">
    <source>
        <dbReference type="EMBL" id="OHT02583.1"/>
    </source>
</evidence>
<keyword evidence="8" id="KW-0547">Nucleotide-binding</keyword>
<gene>
    <name evidence="16" type="primary">pckG</name>
    <name evidence="16" type="ORF">TRFO_30250</name>
</gene>
<dbReference type="InterPro" id="IPR013035">
    <property type="entry name" value="PEP_carboxykinase_C"/>
</dbReference>
<evidence type="ECO:0000256" key="8">
    <source>
        <dbReference type="ARBA" id="ARBA00022741"/>
    </source>
</evidence>
<feature type="domain" description="Phosphoenolpyruvate carboxykinase GTP-utilising N-terminal" evidence="14">
    <location>
        <begin position="14"/>
        <end position="233"/>
    </location>
</feature>
<evidence type="ECO:0000256" key="2">
    <source>
        <dbReference type="ARBA" id="ARBA00004742"/>
    </source>
</evidence>
<evidence type="ECO:0000256" key="11">
    <source>
        <dbReference type="ARBA" id="ARBA00023211"/>
    </source>
</evidence>
<dbReference type="InterPro" id="IPR018091">
    <property type="entry name" value="PEP_carboxykin_GTP_CS"/>
</dbReference>
<dbReference type="InterPro" id="IPR008209">
    <property type="entry name" value="PEP_carboxykinase_GTP"/>
</dbReference>
<dbReference type="GO" id="GO:0042594">
    <property type="term" value="P:response to starvation"/>
    <property type="evidence" value="ECO:0007669"/>
    <property type="project" value="TreeGrafter"/>
</dbReference>
<evidence type="ECO:0000256" key="7">
    <source>
        <dbReference type="ARBA" id="ARBA00022723"/>
    </source>
</evidence>
<keyword evidence="12" id="KW-0456">Lyase</keyword>
<comment type="pathway">
    <text evidence="2">Carbohydrate biosynthesis; gluconeogenesis.</text>
</comment>
<keyword evidence="10" id="KW-0342">GTP-binding</keyword>
<dbReference type="OrthoDB" id="5841594at2759"/>
<dbReference type="PROSITE" id="PS00505">
    <property type="entry name" value="PEPCK_GTP"/>
    <property type="match status" value="1"/>
</dbReference>
<dbReference type="GO" id="GO:0046327">
    <property type="term" value="P:glycerol biosynthetic process from pyruvate"/>
    <property type="evidence" value="ECO:0007669"/>
    <property type="project" value="TreeGrafter"/>
</dbReference>
<dbReference type="GO" id="GO:0030145">
    <property type="term" value="F:manganese ion binding"/>
    <property type="evidence" value="ECO:0007669"/>
    <property type="project" value="TreeGrafter"/>
</dbReference>
<dbReference type="GO" id="GO:0006107">
    <property type="term" value="P:oxaloacetate metabolic process"/>
    <property type="evidence" value="ECO:0007669"/>
    <property type="project" value="TreeGrafter"/>
</dbReference>
<sequence>MSAPHTNNKKLLAFVEQYVQLCQPNEVVWCNGSQEEADQLYQQMVDSKMAIRLNQEKRPGCYLYRSDKRDVARVESRTFICSEKEEDAGPTNHWMAPSEMKAKMNALYKGCMHGRTMYVIPFSMGPIGSSIGKNGIEISDSPYVVVSMRIMTRVSHKVIESIGDNGEFISCVHSVGVPLNEGVENVAWPCNPENTYITHFPETREILSFGSGYGGNALLGKKCFALRLGSKIGKDEGWLAEHMLILGVKNPEGQKTFVTAAFPSACGKTNFAMLIPPKGLTDKGWDVTCVGDDIAWIKPDKDGVLRAINPENGFFGVAPGTSMDTNPNALLSCSKNTIFTNVALTDDGDVWWEGMTKEVPAHLIDWNGLDWTPGCGRPSSHPNSRFAAPAENCPCIDEDWENPEGVPISAIVYGGRRMNDIPLVYEARNWAHGVYSGATVGSEQTAAAEGQVGSLRRDPFAMLPFCGYHMGDYFNHYLEMESKYHVKTPRVFHVNWFRKSTDGKFLWPGFGENARVLAWMVGRVYGTVQAYDSPLGLIPHYEDLDWTGSSFTKEQFDEVMKIDPAKVKLQVEENTKYLRDTIGHASEQLLHVSVEILDHC</sequence>
<protein>
    <recommendedName>
        <fullName evidence="5">phosphoenolpyruvate carboxykinase (GTP)</fullName>
        <ecNumber evidence="5">4.1.1.32</ecNumber>
    </recommendedName>
</protein>
<dbReference type="VEuPathDB" id="TrichDB:TRFO_30250"/>
<evidence type="ECO:0000256" key="6">
    <source>
        <dbReference type="ARBA" id="ARBA00022432"/>
    </source>
</evidence>
<dbReference type="FunFam" id="3.40.449.10:FF:000005">
    <property type="entry name" value="Phosphoenolpyruvate carboxykinase [GTP]"/>
    <property type="match status" value="1"/>
</dbReference>
<dbReference type="RefSeq" id="XP_068355719.1">
    <property type="nucleotide sequence ID" value="XM_068507240.1"/>
</dbReference>
<keyword evidence="16" id="KW-0808">Transferase</keyword>
<dbReference type="PANTHER" id="PTHR11561:SF0">
    <property type="entry name" value="PHOSPHOENOLPYRUVATE CARBOXYKINASE [GTP]-RELATED"/>
    <property type="match status" value="1"/>
</dbReference>
<dbReference type="GO" id="GO:0004613">
    <property type="term" value="F:phosphoenolpyruvate carboxykinase (GTP) activity"/>
    <property type="evidence" value="ECO:0007669"/>
    <property type="project" value="UniProtKB-EC"/>
</dbReference>
<name>A0A1J4JTX4_9EUKA</name>
<organism evidence="16 17">
    <name type="scientific">Tritrichomonas foetus</name>
    <dbReference type="NCBI Taxonomy" id="1144522"/>
    <lineage>
        <taxon>Eukaryota</taxon>
        <taxon>Metamonada</taxon>
        <taxon>Parabasalia</taxon>
        <taxon>Tritrichomonadida</taxon>
        <taxon>Tritrichomonadidae</taxon>
        <taxon>Tritrichomonas</taxon>
    </lineage>
</organism>
<dbReference type="Gene3D" id="2.170.8.10">
    <property type="entry name" value="Phosphoenolpyruvate Carboxykinase, domain 2"/>
    <property type="match status" value="1"/>
</dbReference>
<reference evidence="16 17" key="2">
    <citation type="submission" date="2016-10" db="EMBL/GenBank/DDBJ databases">
        <authorList>
            <person name="Benchimol M."/>
            <person name="Almeida L.G."/>
            <person name="Vasconcelos A.T."/>
            <person name="Perreira-Neves A."/>
            <person name="Rosa I.A."/>
            <person name="Tasca T."/>
            <person name="Bogo M.R."/>
            <person name="de Souza W."/>
        </authorList>
    </citation>
    <scope>NUCLEOTIDE SEQUENCE [LARGE SCALE GENOMIC DNA]</scope>
    <source>
        <strain evidence="16 17">K</strain>
    </source>
</reference>
<reference evidence="15" key="3">
    <citation type="journal article" date="2017" name="Biol. Cell">
        <title>The costa of trichomonads: A complex macromolecular cytoskeleton structure made of uncommon proteins.</title>
        <authorList>
            <person name="de Andrade Rosa I."/>
            <person name="Brigido M.C."/>
            <person name="de Oliveira Santos E."/>
            <person name="Gonzaga L."/>
            <person name="Zingali R.B."/>
            <person name="de Vasconcelos A.T."/>
            <person name="de Souza W."/>
            <person name="Benchimol M."/>
        </authorList>
    </citation>
    <scope>NUCLEOTIDE SEQUENCE</scope>
    <source>
        <strain evidence="15">30250</strain>
    </source>
</reference>
<dbReference type="GO" id="GO:0006094">
    <property type="term" value="P:gluconeogenesis"/>
    <property type="evidence" value="ECO:0007669"/>
    <property type="project" value="UniProtKB-KW"/>
</dbReference>
<evidence type="ECO:0000256" key="3">
    <source>
        <dbReference type="ARBA" id="ARBA00005796"/>
    </source>
</evidence>
<dbReference type="InterPro" id="IPR008210">
    <property type="entry name" value="PEP_carboxykinase_N"/>
</dbReference>
<reference evidence="15" key="1">
    <citation type="submission" date="2016-07" db="EMBL/GenBank/DDBJ databases">
        <authorList>
            <person name="Rosa I.A."/>
            <person name="Brigido M.C."/>
            <person name="Santos E.O."/>
            <person name="Almeida L.G.P."/>
            <person name="Zingalli R.B."/>
            <person name="Vasconcelos A.T.R."/>
            <person name="Souza W."/>
            <person name="Benchimol M."/>
        </authorList>
    </citation>
    <scope>NUCLEOTIDE SEQUENCE</scope>
    <source>
        <strain evidence="15">30250</strain>
    </source>
</reference>
<keyword evidence="16" id="KW-0670">Pyruvate</keyword>
<keyword evidence="11" id="KW-0464">Manganese</keyword>
<accession>A0A1J4JTX4</accession>
<evidence type="ECO:0000313" key="15">
    <source>
        <dbReference type="EMBL" id="ARM19900.1"/>
    </source>
</evidence>
<dbReference type="GO" id="GO:0033993">
    <property type="term" value="P:response to lipid"/>
    <property type="evidence" value="ECO:0007669"/>
    <property type="project" value="TreeGrafter"/>
</dbReference>
<feature type="domain" description="Phosphoenolpyruvate carboxykinase C-terminal P-loop" evidence="13">
    <location>
        <begin position="238"/>
        <end position="590"/>
    </location>
</feature>
<dbReference type="GO" id="GO:0005525">
    <property type="term" value="F:GTP binding"/>
    <property type="evidence" value="ECO:0007669"/>
    <property type="project" value="UniProtKB-KW"/>
</dbReference>
<evidence type="ECO:0000256" key="12">
    <source>
        <dbReference type="ARBA" id="ARBA00023239"/>
    </source>
</evidence>
<dbReference type="GO" id="GO:0005829">
    <property type="term" value="C:cytosol"/>
    <property type="evidence" value="ECO:0007669"/>
    <property type="project" value="TreeGrafter"/>
</dbReference>
<dbReference type="GO" id="GO:0071333">
    <property type="term" value="P:cellular response to glucose stimulus"/>
    <property type="evidence" value="ECO:0007669"/>
    <property type="project" value="TreeGrafter"/>
</dbReference>
<evidence type="ECO:0000259" key="13">
    <source>
        <dbReference type="Pfam" id="PF00821"/>
    </source>
</evidence>
<dbReference type="Pfam" id="PF17297">
    <property type="entry name" value="PEPCK_N"/>
    <property type="match status" value="1"/>
</dbReference>
<dbReference type="PANTHER" id="PTHR11561">
    <property type="entry name" value="PHOSPHOENOLPYRUVATE CARBOXYKINASE"/>
    <property type="match status" value="1"/>
</dbReference>
<keyword evidence="7" id="KW-0479">Metal-binding</keyword>
<dbReference type="CDD" id="cd00819">
    <property type="entry name" value="PEPCK_GTP"/>
    <property type="match status" value="1"/>
</dbReference>
<dbReference type="EMBL" id="MLAK01000861">
    <property type="protein sequence ID" value="OHT02583.1"/>
    <property type="molecule type" value="Genomic_DNA"/>
</dbReference>
<evidence type="ECO:0000256" key="4">
    <source>
        <dbReference type="ARBA" id="ARBA00011245"/>
    </source>
</evidence>
<dbReference type="Gene3D" id="3.40.449.10">
    <property type="entry name" value="Phosphoenolpyruvate Carboxykinase, domain 1"/>
    <property type="match status" value="1"/>
</dbReference>
<keyword evidence="17" id="KW-1185">Reference proteome</keyword>
<keyword evidence="9" id="KW-0210">Decarboxylase</keyword>
<keyword evidence="6" id="KW-0312">Gluconeogenesis</keyword>
<dbReference type="Proteomes" id="UP000179807">
    <property type="component" value="Unassembled WGS sequence"/>
</dbReference>
<dbReference type="InterPro" id="IPR035077">
    <property type="entry name" value="PEP_carboxykinase_GTP_C"/>
</dbReference>
<dbReference type="NCBIfam" id="NF003253">
    <property type="entry name" value="PRK04210.1"/>
    <property type="match status" value="1"/>
</dbReference>
<evidence type="ECO:0000256" key="9">
    <source>
        <dbReference type="ARBA" id="ARBA00022793"/>
    </source>
</evidence>
<evidence type="ECO:0000256" key="5">
    <source>
        <dbReference type="ARBA" id="ARBA00012306"/>
    </source>
</evidence>
<comment type="cofactor">
    <cofactor evidence="1">
        <name>Mn(2+)</name>
        <dbReference type="ChEBI" id="CHEBI:29035"/>
    </cofactor>
</comment>
<evidence type="ECO:0000256" key="10">
    <source>
        <dbReference type="ARBA" id="ARBA00023134"/>
    </source>
</evidence>
<dbReference type="EMBL" id="KX579668">
    <property type="protein sequence ID" value="ARM19900.1"/>
    <property type="molecule type" value="Genomic_DNA"/>
</dbReference>
<dbReference type="HAMAP" id="MF_00452">
    <property type="entry name" value="PEPCK_GTP"/>
    <property type="match status" value="1"/>
</dbReference>
<comment type="similarity">
    <text evidence="3">Belongs to the phosphoenolpyruvate carboxykinase [GTP] family.</text>
</comment>
<dbReference type="GO" id="GO:0019543">
    <property type="term" value="P:propionate catabolic process"/>
    <property type="evidence" value="ECO:0007669"/>
    <property type="project" value="TreeGrafter"/>
</dbReference>
<dbReference type="InterPro" id="IPR035078">
    <property type="entry name" value="PEP_carboxykinase_GTP_N"/>
</dbReference>
<dbReference type="PIRSF" id="PIRSF001348">
    <property type="entry name" value="PEP_carboxykinase_GTP"/>
    <property type="match status" value="1"/>
</dbReference>
<dbReference type="EC" id="4.1.1.32" evidence="5"/>
<dbReference type="AlphaFoldDB" id="A0A1J4JTX4"/>
<evidence type="ECO:0000259" key="14">
    <source>
        <dbReference type="Pfam" id="PF17297"/>
    </source>
</evidence>
<keyword evidence="16" id="KW-0418">Kinase</keyword>
<dbReference type="Pfam" id="PF00821">
    <property type="entry name" value="PEPCK_GTP"/>
    <property type="match status" value="1"/>
</dbReference>
<proteinExistence type="inferred from homology"/>
<dbReference type="SUPFAM" id="SSF68923">
    <property type="entry name" value="PEP carboxykinase N-terminal domain"/>
    <property type="match status" value="1"/>
</dbReference>